<comment type="caution">
    <text evidence="2">The sequence shown here is derived from an EMBL/GenBank/DDBJ whole genome shotgun (WGS) entry which is preliminary data.</text>
</comment>
<dbReference type="RefSeq" id="WP_151149058.1">
    <property type="nucleotide sequence ID" value="NZ_WAIE01000001.1"/>
</dbReference>
<dbReference type="PANTHER" id="PTHR43617:SF22">
    <property type="entry name" value="L-AMINO ACID N-ACETYLTRANSFERASE AAAT"/>
    <property type="match status" value="1"/>
</dbReference>
<dbReference type="PANTHER" id="PTHR43617">
    <property type="entry name" value="L-AMINO ACID N-ACETYLTRANSFERASE"/>
    <property type="match status" value="1"/>
</dbReference>
<evidence type="ECO:0000259" key="1">
    <source>
        <dbReference type="PROSITE" id="PS51186"/>
    </source>
</evidence>
<accession>A0A6N6N506</accession>
<organism evidence="2 3">
    <name type="scientific">Pseudodesulfovibrio senegalensis</name>
    <dbReference type="NCBI Taxonomy" id="1721087"/>
    <lineage>
        <taxon>Bacteria</taxon>
        <taxon>Pseudomonadati</taxon>
        <taxon>Thermodesulfobacteriota</taxon>
        <taxon>Desulfovibrionia</taxon>
        <taxon>Desulfovibrionales</taxon>
        <taxon>Desulfovibrionaceae</taxon>
    </lineage>
</organism>
<dbReference type="InterPro" id="IPR016181">
    <property type="entry name" value="Acyl_CoA_acyltransferase"/>
</dbReference>
<dbReference type="AlphaFoldDB" id="A0A6N6N506"/>
<protein>
    <submittedName>
        <fullName evidence="2">GNAT family N-acetyltransferase</fullName>
    </submittedName>
</protein>
<dbReference type="InterPro" id="IPR000182">
    <property type="entry name" value="GNAT_dom"/>
</dbReference>
<dbReference type="OrthoDB" id="9789603at2"/>
<dbReference type="GO" id="GO:0016747">
    <property type="term" value="F:acyltransferase activity, transferring groups other than amino-acyl groups"/>
    <property type="evidence" value="ECO:0007669"/>
    <property type="project" value="InterPro"/>
</dbReference>
<evidence type="ECO:0000313" key="3">
    <source>
        <dbReference type="Proteomes" id="UP000438699"/>
    </source>
</evidence>
<dbReference type="Proteomes" id="UP000438699">
    <property type="component" value="Unassembled WGS sequence"/>
</dbReference>
<name>A0A6N6N506_9BACT</name>
<dbReference type="PROSITE" id="PS51186">
    <property type="entry name" value="GNAT"/>
    <property type="match status" value="1"/>
</dbReference>
<keyword evidence="3" id="KW-1185">Reference proteome</keyword>
<proteinExistence type="predicted"/>
<dbReference type="Gene3D" id="3.40.630.30">
    <property type="match status" value="1"/>
</dbReference>
<gene>
    <name evidence="2" type="ORF">F8A88_00910</name>
</gene>
<dbReference type="InterPro" id="IPR050276">
    <property type="entry name" value="MshD_Acetyltransferase"/>
</dbReference>
<dbReference type="EMBL" id="WAIE01000001">
    <property type="protein sequence ID" value="KAB1442868.1"/>
    <property type="molecule type" value="Genomic_DNA"/>
</dbReference>
<keyword evidence="2" id="KW-0808">Transferase</keyword>
<sequence length="189" mass="21282">MYQVVEGKRPVPGNDREIRIASGMSPEDTEIFLDMATACGLFSLDVMATAEDMAWESAYGDGREAHTFLRASTNECGQEKTVGFICYGPIPSWPERHELYGITVDPQYHRKGIGTALLAEMEKRVARAGGKQIFLETGSDYRFEGAQSFYEANGFEHERRYIKQFVPAEGGSVYRRDVETNDHEDAIHQ</sequence>
<reference evidence="2 3" key="1">
    <citation type="journal article" date="2017" name="Int. J. Syst. Evol. Microbiol.">
        <title>Desulfovibrio senegalensis sp. nov., a mesophilic sulfate reducer isolated from marine sediment.</title>
        <authorList>
            <person name="Thioye A."/>
            <person name="Gam Z.B.A."/>
            <person name="Mbengue M."/>
            <person name="Cayol J.L."/>
            <person name="Joseph-Bartoli M."/>
            <person name="Toure-Kane C."/>
            <person name="Labat M."/>
        </authorList>
    </citation>
    <scope>NUCLEOTIDE SEQUENCE [LARGE SCALE GENOMIC DNA]</scope>
    <source>
        <strain evidence="2 3">DSM 101509</strain>
    </source>
</reference>
<dbReference type="Pfam" id="PF00583">
    <property type="entry name" value="Acetyltransf_1"/>
    <property type="match status" value="1"/>
</dbReference>
<evidence type="ECO:0000313" key="2">
    <source>
        <dbReference type="EMBL" id="KAB1442868.1"/>
    </source>
</evidence>
<dbReference type="SUPFAM" id="SSF55729">
    <property type="entry name" value="Acyl-CoA N-acyltransferases (Nat)"/>
    <property type="match status" value="1"/>
</dbReference>
<feature type="domain" description="N-acetyltransferase" evidence="1">
    <location>
        <begin position="16"/>
        <end position="179"/>
    </location>
</feature>
<dbReference type="CDD" id="cd04301">
    <property type="entry name" value="NAT_SF"/>
    <property type="match status" value="1"/>
</dbReference>